<feature type="domain" description="Gfo/Idh/MocA-like oxidoreductase N-terminal" evidence="1">
    <location>
        <begin position="38"/>
        <end position="152"/>
    </location>
</feature>
<dbReference type="SUPFAM" id="SSF55347">
    <property type="entry name" value="Glyceraldehyde-3-phosphate dehydrogenase-like, C-terminal domain"/>
    <property type="match status" value="1"/>
</dbReference>
<keyword evidence="4" id="KW-1185">Reference proteome</keyword>
<dbReference type="GO" id="GO:0000166">
    <property type="term" value="F:nucleotide binding"/>
    <property type="evidence" value="ECO:0007669"/>
    <property type="project" value="InterPro"/>
</dbReference>
<dbReference type="InterPro" id="IPR000683">
    <property type="entry name" value="Gfo/Idh/MocA-like_OxRdtase_N"/>
</dbReference>
<evidence type="ECO:0000313" key="4">
    <source>
        <dbReference type="Proteomes" id="UP000051681"/>
    </source>
</evidence>
<dbReference type="InterPro" id="IPR051450">
    <property type="entry name" value="Gfo/Idh/MocA_Oxidoreductases"/>
</dbReference>
<accession>A0A0P1GPB1</accession>
<dbReference type="STRING" id="340021.TM5383_01574"/>
<dbReference type="AlphaFoldDB" id="A0A0P1GPB1"/>
<proteinExistence type="predicted"/>
<dbReference type="PANTHER" id="PTHR43377:SF1">
    <property type="entry name" value="BILIVERDIN REDUCTASE A"/>
    <property type="match status" value="1"/>
</dbReference>
<gene>
    <name evidence="3" type="ORF">TM5383_01574</name>
</gene>
<organism evidence="3 4">
    <name type="scientific">Thalassovita mediterranea</name>
    <dbReference type="NCBI Taxonomy" id="340021"/>
    <lineage>
        <taxon>Bacteria</taxon>
        <taxon>Pseudomonadati</taxon>
        <taxon>Pseudomonadota</taxon>
        <taxon>Alphaproteobacteria</taxon>
        <taxon>Rhodobacterales</taxon>
        <taxon>Roseobacteraceae</taxon>
        <taxon>Thalassovita</taxon>
    </lineage>
</organism>
<evidence type="ECO:0000259" key="1">
    <source>
        <dbReference type="Pfam" id="PF01408"/>
    </source>
</evidence>
<dbReference type="InterPro" id="IPR036291">
    <property type="entry name" value="NAD(P)-bd_dom_sf"/>
</dbReference>
<dbReference type="SUPFAM" id="SSF51735">
    <property type="entry name" value="NAD(P)-binding Rossmann-fold domains"/>
    <property type="match status" value="1"/>
</dbReference>
<sequence length="408" mass="44586">MHAKPARGYSPSVLFKVGDHHCLGCRHLITRTEIKGDVVLIGCGFVADLYMRSFSTFPSIRVIGAFDKITARSGKFCSFWGIPVFESIEDCLNALPSGGVVLNLTNPNAHYEVNQAILDSGHHCYSEKPLAMDMGQARALHELAQSRGLMLASAPCSVLGEAAQTLARAVRDQVAGPARLIYAELDDGFIPQAPVEDWRSESDAPWPYEDEFQVGCTLEHAGYYLSWLIAMFGTVRTVVAASAEVLPDKRGVENAAPDVSVATLFFDDGPVVRLTCSIVAPHDHQIRIIGDKGMLSVKQAWHNGAAVRFHRRFRLRRRLIDSPFGRRLRLRGPTHPKVGRWGAAAMNFALGPAEMLAAIAEGRPCRLSNEFALHLNEVTLAIQNAGESSGAQAMTTTCPPMPLMEWAV</sequence>
<evidence type="ECO:0000259" key="2">
    <source>
        <dbReference type="Pfam" id="PF22725"/>
    </source>
</evidence>
<dbReference type="PANTHER" id="PTHR43377">
    <property type="entry name" value="BILIVERDIN REDUCTASE A"/>
    <property type="match status" value="1"/>
</dbReference>
<reference evidence="3 4" key="1">
    <citation type="submission" date="2015-09" db="EMBL/GenBank/DDBJ databases">
        <authorList>
            <consortium name="Swine Surveillance"/>
        </authorList>
    </citation>
    <scope>NUCLEOTIDE SEQUENCE [LARGE SCALE GENOMIC DNA]</scope>
    <source>
        <strain evidence="3 4">CECT 8383</strain>
    </source>
</reference>
<dbReference type="Gene3D" id="3.30.360.10">
    <property type="entry name" value="Dihydrodipicolinate Reductase, domain 2"/>
    <property type="match status" value="1"/>
</dbReference>
<dbReference type="Pfam" id="PF01408">
    <property type="entry name" value="GFO_IDH_MocA"/>
    <property type="match status" value="1"/>
</dbReference>
<dbReference type="Gene3D" id="3.40.50.720">
    <property type="entry name" value="NAD(P)-binding Rossmann-like Domain"/>
    <property type="match status" value="1"/>
</dbReference>
<dbReference type="InterPro" id="IPR055170">
    <property type="entry name" value="GFO_IDH_MocA-like_dom"/>
</dbReference>
<feature type="domain" description="GFO/IDH/MocA-like oxidoreductase" evidence="2">
    <location>
        <begin position="164"/>
        <end position="295"/>
    </location>
</feature>
<dbReference type="Proteomes" id="UP000051681">
    <property type="component" value="Unassembled WGS sequence"/>
</dbReference>
<dbReference type="Pfam" id="PF22725">
    <property type="entry name" value="GFO_IDH_MocA_C3"/>
    <property type="match status" value="1"/>
</dbReference>
<name>A0A0P1GPB1_9RHOB</name>
<dbReference type="EMBL" id="CYSF01000007">
    <property type="protein sequence ID" value="CUH84365.1"/>
    <property type="molecule type" value="Genomic_DNA"/>
</dbReference>
<evidence type="ECO:0000313" key="3">
    <source>
        <dbReference type="EMBL" id="CUH84365.1"/>
    </source>
</evidence>
<protein>
    <submittedName>
        <fullName evidence="3">Oxidoreductase family, NAD-binding Rossmann fold</fullName>
    </submittedName>
</protein>